<feature type="compositionally biased region" description="Polar residues" evidence="1">
    <location>
        <begin position="82"/>
        <end position="94"/>
    </location>
</feature>
<keyword evidence="3" id="KW-1185">Reference proteome</keyword>
<comment type="caution">
    <text evidence="2">The sequence shown here is derived from an EMBL/GenBank/DDBJ whole genome shotgun (WGS) entry which is preliminary data.</text>
</comment>
<name>A0A917YCE6_9ACTN</name>
<protein>
    <submittedName>
        <fullName evidence="2">Uncharacterized protein</fullName>
    </submittedName>
</protein>
<reference evidence="2 3" key="1">
    <citation type="journal article" date="2014" name="Int. J. Syst. Evol. Microbiol.">
        <title>Complete genome sequence of Corynebacterium casei LMG S-19264T (=DSM 44701T), isolated from a smear-ripened cheese.</title>
        <authorList>
            <consortium name="US DOE Joint Genome Institute (JGI-PGF)"/>
            <person name="Walter F."/>
            <person name="Albersmeier A."/>
            <person name="Kalinowski J."/>
            <person name="Ruckert C."/>
        </authorList>
    </citation>
    <scope>NUCLEOTIDE SEQUENCE [LARGE SCALE GENOMIC DNA]</scope>
    <source>
        <strain evidence="2 3">CGMCC 4.7111</strain>
    </source>
</reference>
<dbReference type="Proteomes" id="UP000600365">
    <property type="component" value="Unassembled WGS sequence"/>
</dbReference>
<organism evidence="2 3">
    <name type="scientific">Streptomyces albiflavescens</name>
    <dbReference type="NCBI Taxonomy" id="1623582"/>
    <lineage>
        <taxon>Bacteria</taxon>
        <taxon>Bacillati</taxon>
        <taxon>Actinomycetota</taxon>
        <taxon>Actinomycetes</taxon>
        <taxon>Kitasatosporales</taxon>
        <taxon>Streptomycetaceae</taxon>
        <taxon>Streptomyces</taxon>
    </lineage>
</organism>
<evidence type="ECO:0000313" key="2">
    <source>
        <dbReference type="EMBL" id="GGN88848.1"/>
    </source>
</evidence>
<feature type="compositionally biased region" description="Basic and acidic residues" evidence="1">
    <location>
        <begin position="101"/>
        <end position="111"/>
    </location>
</feature>
<feature type="region of interest" description="Disordered" evidence="1">
    <location>
        <begin position="53"/>
        <end position="111"/>
    </location>
</feature>
<gene>
    <name evidence="2" type="ORF">GCM10011579_082980</name>
</gene>
<evidence type="ECO:0000256" key="1">
    <source>
        <dbReference type="SAM" id="MobiDB-lite"/>
    </source>
</evidence>
<dbReference type="EMBL" id="BMMM01000021">
    <property type="protein sequence ID" value="GGN88848.1"/>
    <property type="molecule type" value="Genomic_DNA"/>
</dbReference>
<proteinExistence type="predicted"/>
<sequence length="111" mass="11600">MRHTSGAAPPAAAHSLTSAWRCVPEDGERLTAGADVQGHTRLVHQTHQAQLEAEAVRDAAEPGAGRCPGTPGIRGTGAKSRSAYSGGSSAVTHPTTRRRNRLDGREAVGRR</sequence>
<dbReference type="AlphaFoldDB" id="A0A917YCE6"/>
<accession>A0A917YCE6</accession>
<evidence type="ECO:0000313" key="3">
    <source>
        <dbReference type="Proteomes" id="UP000600365"/>
    </source>
</evidence>